<dbReference type="STRING" id="37546.A0A1B0FI91"/>
<protein>
    <recommendedName>
        <fullName evidence="10">DNA-directed RNA polymerase III subunit RPC5</fullName>
    </recommendedName>
</protein>
<comment type="similarity">
    <text evidence="2">Belongs to the nucleotide-sugar transporter family. SLC35B subfamily.</text>
</comment>
<dbReference type="VEuPathDB" id="VectorBase:GMOY003518"/>
<dbReference type="EMBL" id="CCAG010019168">
    <property type="status" value="NOT_ANNOTATED_CDS"/>
    <property type="molecule type" value="Genomic_DNA"/>
</dbReference>
<name>A0A1B0FI91_GLOMM</name>
<evidence type="ECO:0000256" key="1">
    <source>
        <dbReference type="ARBA" id="ARBA00004141"/>
    </source>
</evidence>
<dbReference type="GO" id="GO:0016020">
    <property type="term" value="C:membrane"/>
    <property type="evidence" value="ECO:0007669"/>
    <property type="project" value="UniProtKB-SubCell"/>
</dbReference>
<evidence type="ECO:0000256" key="6">
    <source>
        <dbReference type="ARBA" id="ARBA00023136"/>
    </source>
</evidence>
<dbReference type="GO" id="GO:0055085">
    <property type="term" value="P:transmembrane transport"/>
    <property type="evidence" value="ECO:0007669"/>
    <property type="project" value="InterPro"/>
</dbReference>
<keyword evidence="5 7" id="KW-1133">Transmembrane helix</keyword>
<keyword evidence="3" id="KW-0813">Transport</keyword>
<accession>A0A1B0FI91</accession>
<evidence type="ECO:0000313" key="8">
    <source>
        <dbReference type="EnsemblMetazoa" id="GMOY003518-PA"/>
    </source>
</evidence>
<comment type="subcellular location">
    <subcellularLocation>
        <location evidence="1">Membrane</location>
        <topology evidence="1">Multi-pass membrane protein</topology>
    </subcellularLocation>
</comment>
<dbReference type="GO" id="GO:0042797">
    <property type="term" value="P:tRNA transcription by RNA polymerase III"/>
    <property type="evidence" value="ECO:0007669"/>
    <property type="project" value="TreeGrafter"/>
</dbReference>
<dbReference type="GO" id="GO:0005666">
    <property type="term" value="C:RNA polymerase III complex"/>
    <property type="evidence" value="ECO:0007669"/>
    <property type="project" value="TreeGrafter"/>
</dbReference>
<feature type="transmembrane region" description="Helical" evidence="7">
    <location>
        <begin position="487"/>
        <end position="505"/>
    </location>
</feature>
<reference evidence="8" key="1">
    <citation type="submission" date="2020-05" db="UniProtKB">
        <authorList>
            <consortium name="EnsemblMetazoa"/>
        </authorList>
    </citation>
    <scope>IDENTIFICATION</scope>
    <source>
        <strain evidence="8">Yale</strain>
    </source>
</reference>
<dbReference type="Pfam" id="PF04801">
    <property type="entry name" value="RPC5"/>
    <property type="match status" value="1"/>
</dbReference>
<evidence type="ECO:0000256" key="3">
    <source>
        <dbReference type="ARBA" id="ARBA00022448"/>
    </source>
</evidence>
<dbReference type="InterPro" id="IPR013657">
    <property type="entry name" value="SCL35B1-4/HUT1"/>
</dbReference>
<evidence type="ECO:0000256" key="7">
    <source>
        <dbReference type="SAM" id="Phobius"/>
    </source>
</evidence>
<evidence type="ECO:0008006" key="10">
    <source>
        <dbReference type="Google" id="ProtNLM"/>
    </source>
</evidence>
<keyword evidence="4 7" id="KW-0812">Transmembrane</keyword>
<dbReference type="Proteomes" id="UP000092444">
    <property type="component" value="Unassembled WGS sequence"/>
</dbReference>
<evidence type="ECO:0000256" key="4">
    <source>
        <dbReference type="ARBA" id="ARBA00022692"/>
    </source>
</evidence>
<dbReference type="PANTHER" id="PTHR12069">
    <property type="entry name" value="DNA-DIRECTED RNA POLYMERASES III 80 KDA POLYPEPTIDE RNA POLYMERASE III SUBUNIT 5"/>
    <property type="match status" value="1"/>
</dbReference>
<organism evidence="8 9">
    <name type="scientific">Glossina morsitans morsitans</name>
    <name type="common">Savannah tsetse fly</name>
    <dbReference type="NCBI Taxonomy" id="37546"/>
    <lineage>
        <taxon>Eukaryota</taxon>
        <taxon>Metazoa</taxon>
        <taxon>Ecdysozoa</taxon>
        <taxon>Arthropoda</taxon>
        <taxon>Hexapoda</taxon>
        <taxon>Insecta</taxon>
        <taxon>Pterygota</taxon>
        <taxon>Neoptera</taxon>
        <taxon>Endopterygota</taxon>
        <taxon>Diptera</taxon>
        <taxon>Brachycera</taxon>
        <taxon>Muscomorpha</taxon>
        <taxon>Hippoboscoidea</taxon>
        <taxon>Glossinidae</taxon>
        <taxon>Glossina</taxon>
    </lineage>
</organism>
<dbReference type="GO" id="GO:0012505">
    <property type="term" value="C:endomembrane system"/>
    <property type="evidence" value="ECO:0007669"/>
    <property type="project" value="UniProtKB-ARBA"/>
</dbReference>
<evidence type="ECO:0000256" key="5">
    <source>
        <dbReference type="ARBA" id="ARBA00022989"/>
    </source>
</evidence>
<keyword evidence="6 7" id="KW-0472">Membrane</keyword>
<evidence type="ECO:0000313" key="9">
    <source>
        <dbReference type="Proteomes" id="UP000092444"/>
    </source>
</evidence>
<dbReference type="PANTHER" id="PTHR12069:SF0">
    <property type="entry name" value="DNA-DIRECTED RNA POLYMERASE III SUBUNIT RPC5"/>
    <property type="match status" value="1"/>
</dbReference>
<dbReference type="AlphaFoldDB" id="A0A1B0FI91"/>
<dbReference type="PhylomeDB" id="A0A1B0FI91"/>
<dbReference type="EnsemblMetazoa" id="GMOY003518-RA">
    <property type="protein sequence ID" value="GMOY003518-PA"/>
    <property type="gene ID" value="GMOY003518"/>
</dbReference>
<keyword evidence="9" id="KW-1185">Reference proteome</keyword>
<dbReference type="InterPro" id="IPR006886">
    <property type="entry name" value="RNA_pol_III_Rpc5"/>
</dbReference>
<proteinExistence type="inferred from homology"/>
<sequence>MACFDDDEDTILEEIPVFLSKNLQDNLYIFQYPTKSQTYNFENVSVSNCCIKPINQEVKVDFSLDTESRFYDQFKGEQLALAADGKNQAKGERPSFKRGIMDKQAFLSSRPLDDVTKYVVGVYADKEIHLSPLTGIVQLRPSFSYFDKEDKRNKAEQKALNEEDDDEELQQVTVKFARTSAKKAKERQGFHNLMKKSDEEPWCETYWHPRSSSTSELERQKLFTTNRQSSLAFALDPKAYLKKLLPNEVRNQSIDAVLPARVFSKVRLKSLPLLEQLKIILKDGRMLSFDEILKIFQDSVDPKVTSEKLVKTLPQVGIPIHGNWVPQSEDLYPSDTFSNVNGVKSELMVRARDYVLFRFSRANFLDRQKIIFDTQLPPEEATEILKSVAYLNSDKKWQLLLPPDTQFEQRYPVVVQRQDLVWRASEQAYNEMDYEKSPKRTRKRSQRDSKSYAAACPDLPSPVVGKSAKPIPMMILGVLIGRKSYSWIRYACVFTIVLGVVLFMYKESKANATLTADAGLGELLLFLSLSMDGLTRAVQERMRSSSAPIGLRMMLFMNCFL</sequence>
<dbReference type="Pfam" id="PF08449">
    <property type="entry name" value="UAA"/>
    <property type="match status" value="1"/>
</dbReference>
<evidence type="ECO:0000256" key="2">
    <source>
        <dbReference type="ARBA" id="ARBA00010694"/>
    </source>
</evidence>